<dbReference type="Proteomes" id="UP000619260">
    <property type="component" value="Unassembled WGS sequence"/>
</dbReference>
<accession>A0A8J3YHX2</accession>
<name>A0A8J3YHX2_9ACTN</name>
<protein>
    <submittedName>
        <fullName evidence="1">Uncharacterized protein</fullName>
    </submittedName>
</protein>
<dbReference type="RefSeq" id="WP_203898097.1">
    <property type="nucleotide sequence ID" value="NZ_BOPF01000004.1"/>
</dbReference>
<comment type="caution">
    <text evidence="1">The sequence shown here is derived from an EMBL/GenBank/DDBJ whole genome shotgun (WGS) entry which is preliminary data.</text>
</comment>
<organism evidence="1 2">
    <name type="scientific">Virgisporangium aliadipatigenens</name>
    <dbReference type="NCBI Taxonomy" id="741659"/>
    <lineage>
        <taxon>Bacteria</taxon>
        <taxon>Bacillati</taxon>
        <taxon>Actinomycetota</taxon>
        <taxon>Actinomycetes</taxon>
        <taxon>Micromonosporales</taxon>
        <taxon>Micromonosporaceae</taxon>
        <taxon>Virgisporangium</taxon>
    </lineage>
</organism>
<gene>
    <name evidence="1" type="ORF">Val02_14090</name>
</gene>
<keyword evidence="2" id="KW-1185">Reference proteome</keyword>
<dbReference type="AlphaFoldDB" id="A0A8J3YHX2"/>
<evidence type="ECO:0000313" key="1">
    <source>
        <dbReference type="EMBL" id="GIJ44523.1"/>
    </source>
</evidence>
<reference evidence="1" key="1">
    <citation type="submission" date="2021-01" db="EMBL/GenBank/DDBJ databases">
        <title>Whole genome shotgun sequence of Virgisporangium aliadipatigenens NBRC 105644.</title>
        <authorList>
            <person name="Komaki H."/>
            <person name="Tamura T."/>
        </authorList>
    </citation>
    <scope>NUCLEOTIDE SEQUENCE</scope>
    <source>
        <strain evidence="1">NBRC 105644</strain>
    </source>
</reference>
<sequence>MTISVDVGINAEYRFNVPDDLCDVAPLASLDANLHLRAEHPITLRVHGDDNRVVLKFGTPSGSGLCLFLPADQVDRLGQILAIASQDLAASTAFTADV</sequence>
<evidence type="ECO:0000313" key="2">
    <source>
        <dbReference type="Proteomes" id="UP000619260"/>
    </source>
</evidence>
<dbReference type="EMBL" id="BOPF01000004">
    <property type="protein sequence ID" value="GIJ44523.1"/>
    <property type="molecule type" value="Genomic_DNA"/>
</dbReference>
<proteinExistence type="predicted"/>